<keyword evidence="3" id="KW-1185">Reference proteome</keyword>
<dbReference type="Gene3D" id="3.30.70.120">
    <property type="match status" value="1"/>
</dbReference>
<dbReference type="SUPFAM" id="SSF54913">
    <property type="entry name" value="GlnB-like"/>
    <property type="match status" value="1"/>
</dbReference>
<evidence type="ECO:0000256" key="1">
    <source>
        <dbReference type="ARBA" id="ARBA00010169"/>
    </source>
</evidence>
<dbReference type="InterPro" id="IPR011322">
    <property type="entry name" value="N-reg_PII-like_a/b"/>
</dbReference>
<comment type="similarity">
    <text evidence="1">Belongs to the CutA family.</text>
</comment>
<dbReference type="InterPro" id="IPR004323">
    <property type="entry name" value="Ion_tolerance_CutA"/>
</dbReference>
<protein>
    <submittedName>
        <fullName evidence="2">Divalent cation tolerance protein CutA</fullName>
    </submittedName>
</protein>
<dbReference type="InterPro" id="IPR015867">
    <property type="entry name" value="N-reg_PII/ATP_PRibTrfase_C"/>
</dbReference>
<dbReference type="Pfam" id="PF03091">
    <property type="entry name" value="CutA1"/>
    <property type="match status" value="1"/>
</dbReference>
<dbReference type="GO" id="GO:0010038">
    <property type="term" value="P:response to metal ion"/>
    <property type="evidence" value="ECO:0007669"/>
    <property type="project" value="InterPro"/>
</dbReference>
<organism evidence="2 3">
    <name type="scientific">Nocardia veterana</name>
    <dbReference type="NCBI Taxonomy" id="132249"/>
    <lineage>
        <taxon>Bacteria</taxon>
        <taxon>Bacillati</taxon>
        <taxon>Actinomycetota</taxon>
        <taxon>Actinomycetes</taxon>
        <taxon>Mycobacteriales</taxon>
        <taxon>Nocardiaceae</taxon>
        <taxon>Nocardia</taxon>
    </lineage>
</organism>
<evidence type="ECO:0000313" key="2">
    <source>
        <dbReference type="EMBL" id="NKY89400.1"/>
    </source>
</evidence>
<comment type="caution">
    <text evidence="2">The sequence shown here is derived from an EMBL/GenBank/DDBJ whole genome shotgun (WGS) entry which is preliminary data.</text>
</comment>
<dbReference type="EMBL" id="JAAXPE010000046">
    <property type="protein sequence ID" value="NKY89400.1"/>
    <property type="molecule type" value="Genomic_DNA"/>
</dbReference>
<dbReference type="AlphaFoldDB" id="A0A7X6M322"/>
<sequence>MLHTRRSRVDDILAFLSDRHPDETPQVIATEAVRTHPGYRAWVLETTRSRTATAEGAPELGV</sequence>
<reference evidence="2 3" key="1">
    <citation type="submission" date="2020-04" db="EMBL/GenBank/DDBJ databases">
        <title>MicrobeNet Type strains.</title>
        <authorList>
            <person name="Nicholson A.C."/>
        </authorList>
    </citation>
    <scope>NUCLEOTIDE SEQUENCE [LARGE SCALE GENOMIC DNA]</scope>
    <source>
        <strain evidence="2 3">DSM 44445</strain>
    </source>
</reference>
<evidence type="ECO:0000313" key="3">
    <source>
        <dbReference type="Proteomes" id="UP000523447"/>
    </source>
</evidence>
<gene>
    <name evidence="2" type="ORF">HGA07_27850</name>
</gene>
<dbReference type="Proteomes" id="UP000523447">
    <property type="component" value="Unassembled WGS sequence"/>
</dbReference>
<proteinExistence type="inferred from homology"/>
<accession>A0A7X6M322</accession>
<name>A0A7X6M322_9NOCA</name>